<accession>A0AA87BZU1</accession>
<proteinExistence type="predicted"/>
<evidence type="ECO:0000313" key="2">
    <source>
        <dbReference type="Proteomes" id="UP000041625"/>
    </source>
</evidence>
<reference evidence="1 2" key="1">
    <citation type="submission" date="2014-06" db="EMBL/GenBank/DDBJ databases">
        <authorList>
            <person name="Le Roux F."/>
        </authorList>
    </citation>
    <scope>NUCLEOTIDE SEQUENCE [LARGE SCALE GENOMIC DNA]</scope>
    <source>
        <strain evidence="1 2">J2-31</strain>
    </source>
</reference>
<dbReference type="EMBL" id="CCKJ01000033">
    <property type="protein sequence ID" value="CDT69393.1"/>
    <property type="molecule type" value="Genomic_DNA"/>
</dbReference>
<protein>
    <submittedName>
        <fullName evidence="1">Uncharacterized protein</fullName>
    </submittedName>
</protein>
<dbReference type="AlphaFoldDB" id="A0AA87BZU1"/>
<name>A0AA87BZU1_9VIBR</name>
<sequence>MYIYKLSFIVVMLQEDGVTRGEEQDEVIESLDDKGQGSLETTRYVGQVSDLTVNSKRPCCIKLGFLRVRY</sequence>
<keyword evidence="2" id="KW-1185">Reference proteome</keyword>
<organism evidence="1 2">
    <name type="scientific">Vibrio coralliirubri</name>
    <dbReference type="NCBI Taxonomy" id="1516159"/>
    <lineage>
        <taxon>Bacteria</taxon>
        <taxon>Pseudomonadati</taxon>
        <taxon>Pseudomonadota</taxon>
        <taxon>Gammaproteobacteria</taxon>
        <taxon>Vibrionales</taxon>
        <taxon>Vibrionaceae</taxon>
        <taxon>Vibrio</taxon>
    </lineage>
</organism>
<gene>
    <name evidence="1" type="ORF">VCR31J2_1280255</name>
</gene>
<dbReference type="Proteomes" id="UP000041625">
    <property type="component" value="Unassembled WGS sequence"/>
</dbReference>
<comment type="caution">
    <text evidence="1">The sequence shown here is derived from an EMBL/GenBank/DDBJ whole genome shotgun (WGS) entry which is preliminary data.</text>
</comment>
<evidence type="ECO:0000313" key="1">
    <source>
        <dbReference type="EMBL" id="CDT69393.1"/>
    </source>
</evidence>